<sequence>MADVIAEIAAFSGRIAKIAGPVRSGKTEALVRRAAALLSAGVAPEAILLATSTAEAARQARHRLAEALAAAGMPDAAALAARANVTCAREVCLAVLDAPEARAVTGRTPRVLAPFEYNFFLEDMKTLGTPARRLRSLLRHFKEQWCAGAPEEEWVVPGEEQETLDLARRLLTRTNAMLEDEVAYLCCRYLQSDAGAEARQRFAHVLADDFQNLSAAQQTCLCLLARDQVIVAGNPDETVAAASDFPAPEGFDTFDTLRRGVTVFNLETAFGNPDITGFCDAVLRAGNEDALAAGERRGEIRDIATVKWNTPDEEFNGLTRYLFALNAENPEAIQAETCIVAPNKQWAHAFSQMLAKRGFSVSSLGFERLAGDPRDMSRAKALAAYTALNLIADPDDLFAWRAWLGFGNYLTLSDGWKFLLEWCDEHDATIFDALDAASAARAAGEAEPYPRAERLAERYDAGRTLIEANRARRGHALLAAVGAEGLRDFAALADRIVGDEDAAALYAAARATQFAPVHEDNPRAVRVSSYEQMCGCSYRAVYAVGCVDGFVPARDAFEVVSTDADRARVRETGRRAFAAAAGKASDALMFSTFSKAPLELAERTKMQVSRVRMESGERVATLRPTCFLGEAGGAAPITLGGQALLADMGID</sequence>
<dbReference type="InterPro" id="IPR000212">
    <property type="entry name" value="DNA_helicase_UvrD/REP"/>
</dbReference>
<dbReference type="InterPro" id="IPR027417">
    <property type="entry name" value="P-loop_NTPase"/>
</dbReference>
<dbReference type="InterPro" id="IPR013986">
    <property type="entry name" value="DExx_box_DNA_helicase_dom_sf"/>
</dbReference>
<dbReference type="RefSeq" id="WP_151429685.1">
    <property type="nucleotide sequence ID" value="NZ_JANJZI010000002.1"/>
</dbReference>
<evidence type="ECO:0000259" key="7">
    <source>
        <dbReference type="PROSITE" id="PS51198"/>
    </source>
</evidence>
<keyword evidence="9" id="KW-1185">Reference proteome</keyword>
<dbReference type="Gene3D" id="1.10.10.160">
    <property type="match status" value="1"/>
</dbReference>
<gene>
    <name evidence="8" type="ORF">F8D48_01535</name>
</gene>
<dbReference type="Proteomes" id="UP000479639">
    <property type="component" value="Unassembled WGS sequence"/>
</dbReference>
<evidence type="ECO:0000256" key="3">
    <source>
        <dbReference type="ARBA" id="ARBA00022806"/>
    </source>
</evidence>
<evidence type="ECO:0000313" key="8">
    <source>
        <dbReference type="EMBL" id="KAB1651280.1"/>
    </source>
</evidence>
<keyword evidence="3 6" id="KW-0347">Helicase</keyword>
<protein>
    <submittedName>
        <fullName evidence="8">AAA family ATPase</fullName>
    </submittedName>
</protein>
<feature type="binding site" evidence="6">
    <location>
        <begin position="20"/>
        <end position="27"/>
    </location>
    <ligand>
        <name>ATP</name>
        <dbReference type="ChEBI" id="CHEBI:30616"/>
    </ligand>
</feature>
<evidence type="ECO:0000313" key="9">
    <source>
        <dbReference type="Proteomes" id="UP000479639"/>
    </source>
</evidence>
<accession>A0A7C8FMH7</accession>
<reference evidence="8 9" key="1">
    <citation type="submission" date="2019-09" db="EMBL/GenBank/DDBJ databases">
        <title>Whole genome shotgun sequencing (WGS) of Ellagibacter isourolithinifaciens DSM 104140(T) and Adlercreutzia muris DSM 29508(T).</title>
        <authorList>
            <person name="Stoll D.A."/>
            <person name="Danylec N."/>
            <person name="Huch M."/>
        </authorList>
    </citation>
    <scope>NUCLEOTIDE SEQUENCE [LARGE SCALE GENOMIC DNA]</scope>
    <source>
        <strain evidence="8 9">DSM 29508</strain>
    </source>
</reference>
<feature type="domain" description="UvrD-like helicase ATP-binding" evidence="7">
    <location>
        <begin position="1"/>
        <end position="273"/>
    </location>
</feature>
<dbReference type="GO" id="GO:0043138">
    <property type="term" value="F:3'-5' DNA helicase activity"/>
    <property type="evidence" value="ECO:0007669"/>
    <property type="project" value="TreeGrafter"/>
</dbReference>
<dbReference type="GO" id="GO:0016787">
    <property type="term" value="F:hydrolase activity"/>
    <property type="evidence" value="ECO:0007669"/>
    <property type="project" value="UniProtKB-UniRule"/>
</dbReference>
<dbReference type="GO" id="GO:0003677">
    <property type="term" value="F:DNA binding"/>
    <property type="evidence" value="ECO:0007669"/>
    <property type="project" value="UniProtKB-KW"/>
</dbReference>
<dbReference type="Gene3D" id="3.40.50.300">
    <property type="entry name" value="P-loop containing nucleotide triphosphate hydrolases"/>
    <property type="match status" value="1"/>
</dbReference>
<dbReference type="PANTHER" id="PTHR11070:SF2">
    <property type="entry name" value="ATP-DEPENDENT DNA HELICASE SRS2"/>
    <property type="match status" value="1"/>
</dbReference>
<name>A0A7C8FMH7_9ACTN</name>
<dbReference type="GO" id="GO:0005524">
    <property type="term" value="F:ATP binding"/>
    <property type="evidence" value="ECO:0007669"/>
    <property type="project" value="UniProtKB-UniRule"/>
</dbReference>
<dbReference type="PANTHER" id="PTHR11070">
    <property type="entry name" value="UVRD / RECB / PCRA DNA HELICASE FAMILY MEMBER"/>
    <property type="match status" value="1"/>
</dbReference>
<dbReference type="InterPro" id="IPR014016">
    <property type="entry name" value="UvrD-like_ATP-bd"/>
</dbReference>
<dbReference type="AlphaFoldDB" id="A0A7C8FMH7"/>
<evidence type="ECO:0000256" key="5">
    <source>
        <dbReference type="ARBA" id="ARBA00023125"/>
    </source>
</evidence>
<comment type="caution">
    <text evidence="8">The sequence shown here is derived from an EMBL/GenBank/DDBJ whole genome shotgun (WGS) entry which is preliminary data.</text>
</comment>
<evidence type="ECO:0000256" key="1">
    <source>
        <dbReference type="ARBA" id="ARBA00022741"/>
    </source>
</evidence>
<keyword evidence="2 6" id="KW-0378">Hydrolase</keyword>
<evidence type="ECO:0000256" key="4">
    <source>
        <dbReference type="ARBA" id="ARBA00022840"/>
    </source>
</evidence>
<keyword evidence="4 6" id="KW-0067">ATP-binding</keyword>
<dbReference type="GO" id="GO:0000725">
    <property type="term" value="P:recombinational repair"/>
    <property type="evidence" value="ECO:0007669"/>
    <property type="project" value="TreeGrafter"/>
</dbReference>
<evidence type="ECO:0000256" key="6">
    <source>
        <dbReference type="PROSITE-ProRule" id="PRU00560"/>
    </source>
</evidence>
<evidence type="ECO:0000256" key="2">
    <source>
        <dbReference type="ARBA" id="ARBA00022801"/>
    </source>
</evidence>
<dbReference type="EMBL" id="WAJS01000003">
    <property type="protein sequence ID" value="KAB1651280.1"/>
    <property type="molecule type" value="Genomic_DNA"/>
</dbReference>
<keyword evidence="1 6" id="KW-0547">Nucleotide-binding</keyword>
<dbReference type="PROSITE" id="PS51198">
    <property type="entry name" value="UVRD_HELICASE_ATP_BIND"/>
    <property type="match status" value="1"/>
</dbReference>
<dbReference type="Pfam" id="PF00580">
    <property type="entry name" value="UvrD-helicase"/>
    <property type="match status" value="1"/>
</dbReference>
<proteinExistence type="predicted"/>
<keyword evidence="5" id="KW-0238">DNA-binding</keyword>
<organism evidence="8 9">
    <name type="scientific">Adlercreutzia muris</name>
    <dbReference type="NCBI Taxonomy" id="1796610"/>
    <lineage>
        <taxon>Bacteria</taxon>
        <taxon>Bacillati</taxon>
        <taxon>Actinomycetota</taxon>
        <taxon>Coriobacteriia</taxon>
        <taxon>Eggerthellales</taxon>
        <taxon>Eggerthellaceae</taxon>
        <taxon>Adlercreutzia</taxon>
    </lineage>
</organism>
<dbReference type="SUPFAM" id="SSF52540">
    <property type="entry name" value="P-loop containing nucleoside triphosphate hydrolases"/>
    <property type="match status" value="1"/>
</dbReference>